<keyword evidence="5 11" id="KW-0408">Iron</keyword>
<evidence type="ECO:0000256" key="9">
    <source>
        <dbReference type="ARBA" id="ARBA00023157"/>
    </source>
</evidence>
<evidence type="ECO:0000256" key="8">
    <source>
        <dbReference type="ARBA" id="ARBA00023125"/>
    </source>
</evidence>
<dbReference type="PROSITE" id="PS51674">
    <property type="entry name" value="4FE4S_WBL"/>
    <property type="match status" value="1"/>
</dbReference>
<organism evidence="13 14">
    <name type="scientific">Microbacterium capsulatum</name>
    <dbReference type="NCBI Taxonomy" id="3041921"/>
    <lineage>
        <taxon>Bacteria</taxon>
        <taxon>Bacillati</taxon>
        <taxon>Actinomycetota</taxon>
        <taxon>Actinomycetes</taxon>
        <taxon>Micrococcales</taxon>
        <taxon>Microbacteriaceae</taxon>
        <taxon>Microbacterium</taxon>
    </lineage>
</organism>
<evidence type="ECO:0000313" key="14">
    <source>
        <dbReference type="Proteomes" id="UP001230289"/>
    </source>
</evidence>
<dbReference type="Pfam" id="PF02467">
    <property type="entry name" value="Whib"/>
    <property type="match status" value="1"/>
</dbReference>
<dbReference type="RefSeq" id="WP_308488199.1">
    <property type="nucleotide sequence ID" value="NZ_JAVFCB010000002.1"/>
</dbReference>
<evidence type="ECO:0000256" key="4">
    <source>
        <dbReference type="ARBA" id="ARBA00022723"/>
    </source>
</evidence>
<accession>A0ABU0XDS3</accession>
<dbReference type="PANTHER" id="PTHR38839:SF4">
    <property type="entry name" value="TRANSCRIPTIONAL REGULATOR WHIB"/>
    <property type="match status" value="1"/>
</dbReference>
<dbReference type="InterPro" id="IPR034768">
    <property type="entry name" value="4FE4S_WBL"/>
</dbReference>
<reference evidence="13 14" key="1">
    <citation type="submission" date="2023-08" db="EMBL/GenBank/DDBJ databases">
        <title>Microbacterium sp. nov., isolated from a waste landfill.</title>
        <authorList>
            <person name="Wen W."/>
        </authorList>
    </citation>
    <scope>NUCLEOTIDE SEQUENCE [LARGE SCALE GENOMIC DNA]</scope>
    <source>
        <strain evidence="13 14">ASV81</strain>
    </source>
</reference>
<keyword evidence="10 11" id="KW-0804">Transcription</keyword>
<keyword evidence="8 11" id="KW-0238">DNA-binding</keyword>
<comment type="function">
    <text evidence="11">Acts as a transcriptional regulator. Probably redox-responsive. The apo- but not holo-form probably binds DNA.</text>
</comment>
<comment type="subcellular location">
    <subcellularLocation>
        <location evidence="1 11">Cytoplasm</location>
    </subcellularLocation>
</comment>
<evidence type="ECO:0000256" key="1">
    <source>
        <dbReference type="ARBA" id="ARBA00004496"/>
    </source>
</evidence>
<dbReference type="HAMAP" id="MF_01479">
    <property type="entry name" value="WhiB"/>
    <property type="match status" value="1"/>
</dbReference>
<dbReference type="InterPro" id="IPR003482">
    <property type="entry name" value="Whib"/>
</dbReference>
<protein>
    <recommendedName>
        <fullName evidence="11">Transcriptional regulator WhiB</fullName>
    </recommendedName>
</protein>
<sequence length="84" mass="9563">MSEPWLLAAVEPDDWRAVALCAETDPDEFFPDKGGTSRHAKAICARCDVISECLEYALQHDERFGVWGGKSERERRKLKPSRRA</sequence>
<feature type="binding site" evidence="11">
    <location>
        <position position="21"/>
    </location>
    <ligand>
        <name>[4Fe-4S] cluster</name>
        <dbReference type="ChEBI" id="CHEBI:49883"/>
    </ligand>
</feature>
<keyword evidence="9 11" id="KW-1015">Disulfide bond</keyword>
<dbReference type="PANTHER" id="PTHR38839">
    <property type="entry name" value="TRANSCRIPTIONAL REGULATOR WHID-RELATED"/>
    <property type="match status" value="1"/>
</dbReference>
<keyword evidence="3 11" id="KW-0004">4Fe-4S</keyword>
<comment type="caution">
    <text evidence="13">The sequence shown here is derived from an EMBL/GenBank/DDBJ whole genome shotgun (WGS) entry which is preliminary data.</text>
</comment>
<comment type="similarity">
    <text evidence="2 11">Belongs to the WhiB family.</text>
</comment>
<feature type="binding site" evidence="11">
    <location>
        <position position="44"/>
    </location>
    <ligand>
        <name>[4Fe-4S] cluster</name>
        <dbReference type="ChEBI" id="CHEBI:49883"/>
    </ligand>
</feature>
<name>A0ABU0XDS3_9MICO</name>
<comment type="cofactor">
    <cofactor evidence="11">
        <name>[4Fe-4S] cluster</name>
        <dbReference type="ChEBI" id="CHEBI:49883"/>
    </cofactor>
    <text evidence="11">Binds 1 [4Fe-4S] cluster per subunit. Following nitrosylation of the [4Fe-4S] cluster binds 1 [4Fe-8(NO)] cluster per subunit.</text>
</comment>
<evidence type="ECO:0000259" key="12">
    <source>
        <dbReference type="PROSITE" id="PS51674"/>
    </source>
</evidence>
<evidence type="ECO:0000256" key="2">
    <source>
        <dbReference type="ARBA" id="ARBA00006597"/>
    </source>
</evidence>
<evidence type="ECO:0000256" key="6">
    <source>
        <dbReference type="ARBA" id="ARBA00023014"/>
    </source>
</evidence>
<comment type="PTM">
    <text evidence="11">The Fe-S cluster can be nitrosylated by nitric oxide (NO).</text>
</comment>
<keyword evidence="6 11" id="KW-0411">Iron-sulfur</keyword>
<evidence type="ECO:0000256" key="5">
    <source>
        <dbReference type="ARBA" id="ARBA00023004"/>
    </source>
</evidence>
<evidence type="ECO:0000256" key="3">
    <source>
        <dbReference type="ARBA" id="ARBA00022485"/>
    </source>
</evidence>
<keyword evidence="7 11" id="KW-0805">Transcription regulation</keyword>
<dbReference type="EMBL" id="JAVFCB010000002">
    <property type="protein sequence ID" value="MDQ4213265.1"/>
    <property type="molecule type" value="Genomic_DNA"/>
</dbReference>
<evidence type="ECO:0000256" key="10">
    <source>
        <dbReference type="ARBA" id="ARBA00023163"/>
    </source>
</evidence>
<comment type="PTM">
    <text evidence="11">Upon Fe-S cluster removal intramolecular disulfide bonds are formed.</text>
</comment>
<feature type="domain" description="4Fe-4S Wbl-type" evidence="12">
    <location>
        <begin position="20"/>
        <end position="77"/>
    </location>
</feature>
<evidence type="ECO:0000256" key="11">
    <source>
        <dbReference type="HAMAP-Rule" id="MF_01479"/>
    </source>
</evidence>
<feature type="binding site" evidence="11">
    <location>
        <position position="53"/>
    </location>
    <ligand>
        <name>[4Fe-4S] cluster</name>
        <dbReference type="ChEBI" id="CHEBI:49883"/>
    </ligand>
</feature>
<gene>
    <name evidence="11" type="primary">whiB</name>
    <name evidence="13" type="ORF">RBR11_04995</name>
</gene>
<evidence type="ECO:0000313" key="13">
    <source>
        <dbReference type="EMBL" id="MDQ4213265.1"/>
    </source>
</evidence>
<feature type="binding site" evidence="11">
    <location>
        <position position="47"/>
    </location>
    <ligand>
        <name>[4Fe-4S] cluster</name>
        <dbReference type="ChEBI" id="CHEBI:49883"/>
    </ligand>
</feature>
<keyword evidence="14" id="KW-1185">Reference proteome</keyword>
<keyword evidence="11" id="KW-0963">Cytoplasm</keyword>
<keyword evidence="4 11" id="KW-0479">Metal-binding</keyword>
<proteinExistence type="inferred from homology"/>
<dbReference type="Proteomes" id="UP001230289">
    <property type="component" value="Unassembled WGS sequence"/>
</dbReference>
<evidence type="ECO:0000256" key="7">
    <source>
        <dbReference type="ARBA" id="ARBA00023015"/>
    </source>
</evidence>